<accession>A0ABX7YZI9</accession>
<protein>
    <submittedName>
        <fullName evidence="2">Beta-ketoacyl synthase chain length factor</fullName>
    </submittedName>
</protein>
<name>A0ABX7YZI9_9GAMM</name>
<dbReference type="RefSeq" id="WP_212596697.1">
    <property type="nucleotide sequence ID" value="NZ_CP073587.1"/>
</dbReference>
<reference evidence="2 3" key="1">
    <citation type="submission" date="2021-04" db="EMBL/GenBank/DDBJ databases">
        <title>Novel species identification of genus Shewanella.</title>
        <authorList>
            <person name="Liu G."/>
        </authorList>
    </citation>
    <scope>NUCLEOTIDE SEQUENCE [LARGE SCALE GENOMIC DNA]</scope>
    <source>
        <strain evidence="2 3">FJAT-54481</strain>
    </source>
</reference>
<organism evidence="2 3">
    <name type="scientific">Shewanella yunxiaonensis</name>
    <dbReference type="NCBI Taxonomy" id="2829809"/>
    <lineage>
        <taxon>Bacteria</taxon>
        <taxon>Pseudomonadati</taxon>
        <taxon>Pseudomonadota</taxon>
        <taxon>Gammaproteobacteria</taxon>
        <taxon>Alteromonadales</taxon>
        <taxon>Shewanellaceae</taxon>
        <taxon>Shewanella</taxon>
    </lineage>
</organism>
<evidence type="ECO:0000313" key="3">
    <source>
        <dbReference type="Proteomes" id="UP000679575"/>
    </source>
</evidence>
<proteinExistence type="predicted"/>
<evidence type="ECO:0000259" key="1">
    <source>
        <dbReference type="Pfam" id="PF13723"/>
    </source>
</evidence>
<evidence type="ECO:0000313" key="2">
    <source>
        <dbReference type="EMBL" id="QUN07700.1"/>
    </source>
</evidence>
<dbReference type="InterPro" id="IPR014030">
    <property type="entry name" value="Ketoacyl_synth_N"/>
</dbReference>
<gene>
    <name evidence="2" type="ORF">KDN34_16250</name>
</gene>
<dbReference type="Pfam" id="PF13723">
    <property type="entry name" value="Ketoacyl-synt_2"/>
    <property type="match status" value="1"/>
</dbReference>
<sequence length="241" mass="26680">MQLTFSILSWGAWSPDYQQRQDWQQWQQANGATPVHTAVPPLQQVPSMQKRRLSRLTKMMLEAAFMAQPQPDCRSVFASRHGELHRTITLLEEMLQQQPLSPMGFSQSVHNTASGVFGILTQDQAPSTSIAAGRNTLSQALVETWTLLVEDSKPVLLVFGDDPVPQVYQDFVNEPEYPLALALVLAPETCAGIASLTLDTHHQDTSSLCYGQLLQSLATCRATAGQLAGMYWQLRPREGAC</sequence>
<dbReference type="Proteomes" id="UP000679575">
    <property type="component" value="Chromosome"/>
</dbReference>
<keyword evidence="3" id="KW-1185">Reference proteome</keyword>
<dbReference type="EMBL" id="CP073587">
    <property type="protein sequence ID" value="QUN07700.1"/>
    <property type="molecule type" value="Genomic_DNA"/>
</dbReference>
<feature type="domain" description="Beta-ketoacyl synthase-like N-terminal" evidence="1">
    <location>
        <begin position="23"/>
        <end position="206"/>
    </location>
</feature>